<keyword evidence="8 14" id="KW-0863">Zinc-finger</keyword>
<evidence type="ECO:0000256" key="5">
    <source>
        <dbReference type="ARBA" id="ARBA00022679"/>
    </source>
</evidence>
<keyword evidence="12 15" id="KW-0472">Membrane</keyword>
<evidence type="ECO:0000256" key="14">
    <source>
        <dbReference type="PROSITE-ProRule" id="PRU00175"/>
    </source>
</evidence>
<dbReference type="PANTHER" id="PTHR45798:SF101">
    <property type="entry name" value="RING-H2 FINGER PROTEIN ATL8-RELATED"/>
    <property type="match status" value="1"/>
</dbReference>
<evidence type="ECO:0000256" key="8">
    <source>
        <dbReference type="ARBA" id="ARBA00022771"/>
    </source>
</evidence>
<keyword evidence="9" id="KW-0833">Ubl conjugation pathway</keyword>
<keyword evidence="18" id="KW-1185">Reference proteome</keyword>
<accession>A0A2U1LB75</accession>
<organism evidence="17 18">
    <name type="scientific">Artemisia annua</name>
    <name type="common">Sweet wormwood</name>
    <dbReference type="NCBI Taxonomy" id="35608"/>
    <lineage>
        <taxon>Eukaryota</taxon>
        <taxon>Viridiplantae</taxon>
        <taxon>Streptophyta</taxon>
        <taxon>Embryophyta</taxon>
        <taxon>Tracheophyta</taxon>
        <taxon>Spermatophyta</taxon>
        <taxon>Magnoliopsida</taxon>
        <taxon>eudicotyledons</taxon>
        <taxon>Gunneridae</taxon>
        <taxon>Pentapetalae</taxon>
        <taxon>asterids</taxon>
        <taxon>campanulids</taxon>
        <taxon>Asterales</taxon>
        <taxon>Asteraceae</taxon>
        <taxon>Asteroideae</taxon>
        <taxon>Anthemideae</taxon>
        <taxon>Artemisiinae</taxon>
        <taxon>Artemisia</taxon>
    </lineage>
</organism>
<keyword evidence="7" id="KW-0479">Metal-binding</keyword>
<reference evidence="17 18" key="1">
    <citation type="journal article" date="2018" name="Mol. Plant">
        <title>The genome of Artemisia annua provides insight into the evolution of Asteraceae family and artemisinin biosynthesis.</title>
        <authorList>
            <person name="Shen Q."/>
            <person name="Zhang L."/>
            <person name="Liao Z."/>
            <person name="Wang S."/>
            <person name="Yan T."/>
            <person name="Shi P."/>
            <person name="Liu M."/>
            <person name="Fu X."/>
            <person name="Pan Q."/>
            <person name="Wang Y."/>
            <person name="Lv Z."/>
            <person name="Lu X."/>
            <person name="Zhang F."/>
            <person name="Jiang W."/>
            <person name="Ma Y."/>
            <person name="Chen M."/>
            <person name="Hao X."/>
            <person name="Li L."/>
            <person name="Tang Y."/>
            <person name="Lv G."/>
            <person name="Zhou Y."/>
            <person name="Sun X."/>
            <person name="Brodelius P.E."/>
            <person name="Rose J.K.C."/>
            <person name="Tang K."/>
        </authorList>
    </citation>
    <scope>NUCLEOTIDE SEQUENCE [LARGE SCALE GENOMIC DNA]</scope>
    <source>
        <strain evidence="18">cv. Huhao1</strain>
        <tissue evidence="17">Leaf</tissue>
    </source>
</reference>
<keyword evidence="11 15" id="KW-1133">Transmembrane helix</keyword>
<feature type="transmembrane region" description="Helical" evidence="15">
    <location>
        <begin position="30"/>
        <end position="51"/>
    </location>
</feature>
<evidence type="ECO:0000313" key="18">
    <source>
        <dbReference type="Proteomes" id="UP000245207"/>
    </source>
</evidence>
<dbReference type="GO" id="GO:0061630">
    <property type="term" value="F:ubiquitin protein ligase activity"/>
    <property type="evidence" value="ECO:0007669"/>
    <property type="project" value="UniProtKB-EC"/>
</dbReference>
<dbReference type="GO" id="GO:0016020">
    <property type="term" value="C:membrane"/>
    <property type="evidence" value="ECO:0007669"/>
    <property type="project" value="UniProtKB-SubCell"/>
</dbReference>
<dbReference type="InterPro" id="IPR052788">
    <property type="entry name" value="RING-type_E3_ligase_ATL"/>
</dbReference>
<dbReference type="SUPFAM" id="SSF57850">
    <property type="entry name" value="RING/U-box"/>
    <property type="match status" value="1"/>
</dbReference>
<dbReference type="GO" id="GO:0008270">
    <property type="term" value="F:zinc ion binding"/>
    <property type="evidence" value="ECO:0007669"/>
    <property type="project" value="UniProtKB-KW"/>
</dbReference>
<evidence type="ECO:0000256" key="12">
    <source>
        <dbReference type="ARBA" id="ARBA00023136"/>
    </source>
</evidence>
<comment type="pathway">
    <text evidence="3">Protein modification; protein ubiquitination.</text>
</comment>
<evidence type="ECO:0000256" key="13">
    <source>
        <dbReference type="ARBA" id="ARBA00024209"/>
    </source>
</evidence>
<evidence type="ECO:0000256" key="6">
    <source>
        <dbReference type="ARBA" id="ARBA00022692"/>
    </source>
</evidence>
<evidence type="ECO:0000256" key="11">
    <source>
        <dbReference type="ARBA" id="ARBA00022989"/>
    </source>
</evidence>
<dbReference type="Pfam" id="PF13639">
    <property type="entry name" value="zf-RING_2"/>
    <property type="match status" value="1"/>
</dbReference>
<keyword evidence="6 15" id="KW-0812">Transmembrane</keyword>
<dbReference type="EC" id="2.3.2.27" evidence="4"/>
<evidence type="ECO:0000256" key="10">
    <source>
        <dbReference type="ARBA" id="ARBA00022833"/>
    </source>
</evidence>
<dbReference type="SMART" id="SM00184">
    <property type="entry name" value="RING"/>
    <property type="match status" value="1"/>
</dbReference>
<dbReference type="FunFam" id="3.30.40.10:FF:000187">
    <property type="entry name" value="E3 ubiquitin-protein ligase ATL6"/>
    <property type="match status" value="1"/>
</dbReference>
<keyword evidence="5" id="KW-0808">Transferase</keyword>
<dbReference type="Proteomes" id="UP000245207">
    <property type="component" value="Unassembled WGS sequence"/>
</dbReference>
<protein>
    <recommendedName>
        <fullName evidence="4">RING-type E3 ubiquitin transferase</fullName>
        <ecNumber evidence="4">2.3.2.27</ecNumber>
    </recommendedName>
</protein>
<feature type="domain" description="RING-type" evidence="16">
    <location>
        <begin position="105"/>
        <end position="147"/>
    </location>
</feature>
<evidence type="ECO:0000256" key="2">
    <source>
        <dbReference type="ARBA" id="ARBA00004167"/>
    </source>
</evidence>
<comment type="caution">
    <text evidence="17">The sequence shown here is derived from an EMBL/GenBank/DDBJ whole genome shotgun (WGS) entry which is preliminary data.</text>
</comment>
<evidence type="ECO:0000256" key="3">
    <source>
        <dbReference type="ARBA" id="ARBA00004906"/>
    </source>
</evidence>
<dbReference type="InterPro" id="IPR013083">
    <property type="entry name" value="Znf_RING/FYVE/PHD"/>
</dbReference>
<evidence type="ECO:0000259" key="16">
    <source>
        <dbReference type="PROSITE" id="PS50089"/>
    </source>
</evidence>
<evidence type="ECO:0000256" key="9">
    <source>
        <dbReference type="ARBA" id="ARBA00022786"/>
    </source>
</evidence>
<proteinExistence type="inferred from homology"/>
<comment type="similarity">
    <text evidence="13">Belongs to the RING-type zinc finger family. ATL subfamily.</text>
</comment>
<keyword evidence="10" id="KW-0862">Zinc</keyword>
<dbReference type="Gene3D" id="3.30.40.10">
    <property type="entry name" value="Zinc/RING finger domain, C3HC4 (zinc finger)"/>
    <property type="match status" value="1"/>
</dbReference>
<sequence>MTRPYRILSALDKPLTEADPPQAATVESDFVIILAALLCAIVCVVSLIAIARCAWMRRGSLANSTRDTRSANKGLKKKVIEVIPKFKYDSSNDEKGCGKLSWSECAICLGEYVDGDEIRVLPQCGHGFHVGCIDKWLNSHSSCPSCRQILVTKRCKTCGGIPTNAVGDVRLEVDAKVGHCSSSSGSNDYLP</sequence>
<dbReference type="PANTHER" id="PTHR45798">
    <property type="entry name" value="RING-H2 FINGER PROTEIN ATL61-RELATED-RELATED"/>
    <property type="match status" value="1"/>
</dbReference>
<gene>
    <name evidence="17" type="ORF">CTI12_AA510560</name>
</gene>
<dbReference type="PROSITE" id="PS50089">
    <property type="entry name" value="ZF_RING_2"/>
    <property type="match status" value="1"/>
</dbReference>
<comment type="catalytic activity">
    <reaction evidence="1">
        <text>S-ubiquitinyl-[E2 ubiquitin-conjugating enzyme]-L-cysteine + [acceptor protein]-L-lysine = [E2 ubiquitin-conjugating enzyme]-L-cysteine + N(6)-ubiquitinyl-[acceptor protein]-L-lysine.</text>
        <dbReference type="EC" id="2.3.2.27"/>
    </reaction>
</comment>
<evidence type="ECO:0000313" key="17">
    <source>
        <dbReference type="EMBL" id="PWA46250.1"/>
    </source>
</evidence>
<dbReference type="CDD" id="cd16461">
    <property type="entry name" value="RING-H2_EL5-like"/>
    <property type="match status" value="1"/>
</dbReference>
<evidence type="ECO:0000256" key="1">
    <source>
        <dbReference type="ARBA" id="ARBA00000900"/>
    </source>
</evidence>
<comment type="subcellular location">
    <subcellularLocation>
        <location evidence="2">Membrane</location>
        <topology evidence="2">Single-pass membrane protein</topology>
    </subcellularLocation>
</comment>
<dbReference type="AlphaFoldDB" id="A0A2U1LB75"/>
<evidence type="ECO:0000256" key="4">
    <source>
        <dbReference type="ARBA" id="ARBA00012483"/>
    </source>
</evidence>
<evidence type="ECO:0000256" key="7">
    <source>
        <dbReference type="ARBA" id="ARBA00022723"/>
    </source>
</evidence>
<dbReference type="EMBL" id="PKPP01010376">
    <property type="protein sequence ID" value="PWA46250.1"/>
    <property type="molecule type" value="Genomic_DNA"/>
</dbReference>
<dbReference type="OrthoDB" id="8062037at2759"/>
<dbReference type="InterPro" id="IPR001841">
    <property type="entry name" value="Znf_RING"/>
</dbReference>
<name>A0A2U1LB75_ARTAN</name>
<evidence type="ECO:0000256" key="15">
    <source>
        <dbReference type="SAM" id="Phobius"/>
    </source>
</evidence>